<dbReference type="Proteomes" id="UP000035720">
    <property type="component" value="Unassembled WGS sequence"/>
</dbReference>
<dbReference type="InterPro" id="IPR011701">
    <property type="entry name" value="MFS"/>
</dbReference>
<feature type="transmembrane region" description="Helical" evidence="5">
    <location>
        <begin position="99"/>
        <end position="125"/>
    </location>
</feature>
<protein>
    <recommendedName>
        <fullName evidence="8">Major facilitator superfamily (MFS) profile domain-containing protein</fullName>
    </recommendedName>
</protein>
<evidence type="ECO:0008006" key="8">
    <source>
        <dbReference type="Google" id="ProtNLM"/>
    </source>
</evidence>
<dbReference type="GO" id="GO:0022857">
    <property type="term" value="F:transmembrane transporter activity"/>
    <property type="evidence" value="ECO:0007669"/>
    <property type="project" value="InterPro"/>
</dbReference>
<dbReference type="EMBL" id="CAJC01000188">
    <property type="protein sequence ID" value="CCI54537.1"/>
    <property type="molecule type" value="Genomic_DNA"/>
</dbReference>
<reference evidence="6 7" key="1">
    <citation type="journal article" date="2013" name="ISME J.">
        <title>A metabolic model for members of the genus Tetrasphaera involved in enhanced biological phosphorus removal.</title>
        <authorList>
            <person name="Kristiansen R."/>
            <person name="Nguyen H.T.T."/>
            <person name="Saunders A.M."/>
            <person name="Nielsen J.L."/>
            <person name="Wimmer R."/>
            <person name="Le V.Q."/>
            <person name="McIlroy S.J."/>
            <person name="Petrovski S."/>
            <person name="Seviour R.J."/>
            <person name="Calteau A."/>
            <person name="Nielsen K.L."/>
            <person name="Nielsen P.H."/>
        </authorList>
    </citation>
    <scope>NUCLEOTIDE SEQUENCE [LARGE SCALE GENOMIC DNA]</scope>
    <source>
        <strain evidence="6 7">Ben 74</strain>
    </source>
</reference>
<organism evidence="6 7">
    <name type="scientific">Nostocoides jenkinsii Ben 74</name>
    <dbReference type="NCBI Taxonomy" id="1193518"/>
    <lineage>
        <taxon>Bacteria</taxon>
        <taxon>Bacillati</taxon>
        <taxon>Actinomycetota</taxon>
        <taxon>Actinomycetes</taxon>
        <taxon>Micrococcales</taxon>
        <taxon>Intrasporangiaceae</taxon>
        <taxon>Nostocoides</taxon>
    </lineage>
</organism>
<dbReference type="InterPro" id="IPR051788">
    <property type="entry name" value="MFS_Transporter"/>
</dbReference>
<feature type="transmembrane region" description="Helical" evidence="5">
    <location>
        <begin position="26"/>
        <end position="47"/>
    </location>
</feature>
<dbReference type="Pfam" id="PF07690">
    <property type="entry name" value="MFS_1"/>
    <property type="match status" value="1"/>
</dbReference>
<keyword evidence="2 5" id="KW-0812">Transmembrane</keyword>
<dbReference type="PANTHER" id="PTHR23514">
    <property type="entry name" value="BYPASS OF STOP CODON PROTEIN 6"/>
    <property type="match status" value="1"/>
</dbReference>
<proteinExistence type="predicted"/>
<evidence type="ECO:0000256" key="3">
    <source>
        <dbReference type="ARBA" id="ARBA00022989"/>
    </source>
</evidence>
<gene>
    <name evidence="6" type="ORF">BN13_740059</name>
</gene>
<keyword evidence="4 5" id="KW-0472">Membrane</keyword>
<dbReference type="SUPFAM" id="SSF103473">
    <property type="entry name" value="MFS general substrate transporter"/>
    <property type="match status" value="1"/>
</dbReference>
<dbReference type="GO" id="GO:0016020">
    <property type="term" value="C:membrane"/>
    <property type="evidence" value="ECO:0007669"/>
    <property type="project" value="UniProtKB-SubCell"/>
</dbReference>
<dbReference type="STRING" id="1193518.BN13_740059"/>
<evidence type="ECO:0000256" key="1">
    <source>
        <dbReference type="ARBA" id="ARBA00004141"/>
    </source>
</evidence>
<dbReference type="InterPro" id="IPR036259">
    <property type="entry name" value="MFS_trans_sf"/>
</dbReference>
<dbReference type="RefSeq" id="WP_048547122.1">
    <property type="nucleotide sequence ID" value="NZ_HF571038.1"/>
</dbReference>
<feature type="transmembrane region" description="Helical" evidence="5">
    <location>
        <begin position="59"/>
        <end position="79"/>
    </location>
</feature>
<evidence type="ECO:0000256" key="2">
    <source>
        <dbReference type="ARBA" id="ARBA00022692"/>
    </source>
</evidence>
<comment type="caution">
    <text evidence="6">The sequence shown here is derived from an EMBL/GenBank/DDBJ whole genome shotgun (WGS) entry which is preliminary data.</text>
</comment>
<sequence>MTKVHSDPREHELANVEVHSLPPAQWLPVAGAFAVQGLLFIGMTTHLPALQHRFDLGELGLTLILLAMVLLSGAGSVLAEQIATRRDSATALRIGLSGLSIGVAGIGLAPSLVALGGGVTAYGLAVGMVDAASNMQGIALEHRAGRTLLPDCTPGGRPAESSPRCWRCSPGTGPWRGPWRRWPSSQCCC</sequence>
<keyword evidence="7" id="KW-1185">Reference proteome</keyword>
<dbReference type="AlphaFoldDB" id="A0A077MGJ4"/>
<evidence type="ECO:0000256" key="5">
    <source>
        <dbReference type="SAM" id="Phobius"/>
    </source>
</evidence>
<evidence type="ECO:0000313" key="7">
    <source>
        <dbReference type="Proteomes" id="UP000035720"/>
    </source>
</evidence>
<dbReference type="Gene3D" id="1.20.1250.20">
    <property type="entry name" value="MFS general substrate transporter like domains"/>
    <property type="match status" value="1"/>
</dbReference>
<name>A0A077MGJ4_9MICO</name>
<accession>A0A077MGJ4</accession>
<evidence type="ECO:0000313" key="6">
    <source>
        <dbReference type="EMBL" id="CCI54537.1"/>
    </source>
</evidence>
<comment type="subcellular location">
    <subcellularLocation>
        <location evidence="1">Membrane</location>
        <topology evidence="1">Multi-pass membrane protein</topology>
    </subcellularLocation>
</comment>
<dbReference type="PANTHER" id="PTHR23514:SF13">
    <property type="entry name" value="INNER MEMBRANE PROTEIN YBJJ"/>
    <property type="match status" value="1"/>
</dbReference>
<evidence type="ECO:0000256" key="4">
    <source>
        <dbReference type="ARBA" id="ARBA00023136"/>
    </source>
</evidence>
<keyword evidence="3 5" id="KW-1133">Transmembrane helix</keyword>